<evidence type="ECO:0000256" key="1">
    <source>
        <dbReference type="ARBA" id="ARBA00009986"/>
    </source>
</evidence>
<dbReference type="Gene3D" id="3.40.605.10">
    <property type="entry name" value="Aldehyde Dehydrogenase, Chain A, domain 1"/>
    <property type="match status" value="1"/>
</dbReference>
<dbReference type="STRING" id="1325734.A0A428PKF1"/>
<comment type="similarity">
    <text evidence="1">Belongs to the aldehyde dehydrogenase family.</text>
</comment>
<dbReference type="InterPro" id="IPR044086">
    <property type="entry name" value="LUC3-like"/>
</dbReference>
<dbReference type="EMBL" id="NKCI01000123">
    <property type="protein sequence ID" value="RSL53426.1"/>
    <property type="molecule type" value="Genomic_DNA"/>
</dbReference>
<evidence type="ECO:0000256" key="2">
    <source>
        <dbReference type="ARBA" id="ARBA00023002"/>
    </source>
</evidence>
<dbReference type="PANTHER" id="PTHR11699">
    <property type="entry name" value="ALDEHYDE DEHYDROGENASE-RELATED"/>
    <property type="match status" value="1"/>
</dbReference>
<dbReference type="OrthoDB" id="310895at2759"/>
<comment type="catalytic activity">
    <reaction evidence="4">
        <text>an aldehyde + NAD(+) + H2O = a carboxylate + NADH + 2 H(+)</text>
        <dbReference type="Rhea" id="RHEA:16185"/>
        <dbReference type="ChEBI" id="CHEBI:15377"/>
        <dbReference type="ChEBI" id="CHEBI:15378"/>
        <dbReference type="ChEBI" id="CHEBI:17478"/>
        <dbReference type="ChEBI" id="CHEBI:29067"/>
        <dbReference type="ChEBI" id="CHEBI:57540"/>
        <dbReference type="ChEBI" id="CHEBI:57945"/>
        <dbReference type="EC" id="1.2.1.3"/>
    </reaction>
</comment>
<sequence length="466" mass="50088">MGFTTFNNIICGKPRGSDHSHSGVDPLTRTPLWPVPTASPQDADDAVEAAKQAFPTWSKTSYDERTRLLEKFADLYLSRAGDFCQLLASECGRTVENAAIEVYWAAQWLRYPSNYKLPEEQIEDDTKTAIVTYEPLGVVTAICPWNFPLMLAIGKIAPALATGNCVILKPSPFTPYTSLKLVELAQEVFPPSVIQVLSGGNELGPALIKHPGIQKLSFTGSTATGKQILKAGADTMKRITVETAGNNPAIILPDISVTATVPHISGGLWFNAGQVCNVPRRLYIHADIFDSFVDALVETTMEATKEMTKIGPVQNELQFRKLVKTLDDAKSAGHDMVTGGPLAESETGGFFLRPTIIKDASPESSIVSGEHFGPIVTCVRFSDAEEAVRLANAGESGLAASIWTTDSTAAKALASQLDVGSVYINGPPQPDPRVPFGGHKQSGLGVEYGLQGLLSFCQAKAVYLYK</sequence>
<dbReference type="Gene3D" id="3.40.309.10">
    <property type="entry name" value="Aldehyde Dehydrogenase, Chain A, domain 2"/>
    <property type="match status" value="1"/>
</dbReference>
<dbReference type="AlphaFoldDB" id="A0A428PKF1"/>
<dbReference type="InterPro" id="IPR016161">
    <property type="entry name" value="Ald_DH/histidinol_DH"/>
</dbReference>
<gene>
    <name evidence="6" type="ORF">CEP54_010438</name>
</gene>
<protein>
    <recommendedName>
        <fullName evidence="3">aldehyde dehydrogenase (NAD(+))</fullName>
        <ecNumber evidence="3">1.2.1.3</ecNumber>
    </recommendedName>
</protein>
<dbReference type="CDD" id="cd07106">
    <property type="entry name" value="ALDH_AldA-AAD23400"/>
    <property type="match status" value="1"/>
</dbReference>
<comment type="caution">
    <text evidence="6">The sequence shown here is derived from an EMBL/GenBank/DDBJ whole genome shotgun (WGS) entry which is preliminary data.</text>
</comment>
<keyword evidence="7" id="KW-1185">Reference proteome</keyword>
<evidence type="ECO:0000256" key="4">
    <source>
        <dbReference type="ARBA" id="ARBA00049194"/>
    </source>
</evidence>
<organism evidence="6 7">
    <name type="scientific">Fusarium duplospermum</name>
    <dbReference type="NCBI Taxonomy" id="1325734"/>
    <lineage>
        <taxon>Eukaryota</taxon>
        <taxon>Fungi</taxon>
        <taxon>Dikarya</taxon>
        <taxon>Ascomycota</taxon>
        <taxon>Pezizomycotina</taxon>
        <taxon>Sordariomycetes</taxon>
        <taxon>Hypocreomycetidae</taxon>
        <taxon>Hypocreales</taxon>
        <taxon>Nectriaceae</taxon>
        <taxon>Fusarium</taxon>
        <taxon>Fusarium solani species complex</taxon>
    </lineage>
</organism>
<dbReference type="FunFam" id="3.40.605.10:FF:000007">
    <property type="entry name" value="NAD/NADP-dependent betaine aldehyde dehydrogenase"/>
    <property type="match status" value="1"/>
</dbReference>
<evidence type="ECO:0000259" key="5">
    <source>
        <dbReference type="Pfam" id="PF00171"/>
    </source>
</evidence>
<dbReference type="SUPFAM" id="SSF53720">
    <property type="entry name" value="ALDH-like"/>
    <property type="match status" value="1"/>
</dbReference>
<dbReference type="Proteomes" id="UP000288168">
    <property type="component" value="Unassembled WGS sequence"/>
</dbReference>
<dbReference type="Pfam" id="PF00171">
    <property type="entry name" value="Aldedh"/>
    <property type="match status" value="1"/>
</dbReference>
<evidence type="ECO:0000313" key="7">
    <source>
        <dbReference type="Proteomes" id="UP000288168"/>
    </source>
</evidence>
<evidence type="ECO:0000313" key="6">
    <source>
        <dbReference type="EMBL" id="RSL53426.1"/>
    </source>
</evidence>
<feature type="domain" description="Aldehyde dehydrogenase" evidence="5">
    <location>
        <begin position="21"/>
        <end position="462"/>
    </location>
</feature>
<evidence type="ECO:0000256" key="3">
    <source>
        <dbReference type="ARBA" id="ARBA00024226"/>
    </source>
</evidence>
<accession>A0A428PKF1</accession>
<proteinExistence type="inferred from homology"/>
<dbReference type="EC" id="1.2.1.3" evidence="3"/>
<dbReference type="InterPro" id="IPR016162">
    <property type="entry name" value="Ald_DH_N"/>
</dbReference>
<keyword evidence="2" id="KW-0560">Oxidoreductase</keyword>
<name>A0A428PKF1_9HYPO</name>
<dbReference type="GO" id="GO:0004029">
    <property type="term" value="F:aldehyde dehydrogenase (NAD+) activity"/>
    <property type="evidence" value="ECO:0007669"/>
    <property type="project" value="UniProtKB-EC"/>
</dbReference>
<dbReference type="InterPro" id="IPR015590">
    <property type="entry name" value="Aldehyde_DH_dom"/>
</dbReference>
<reference evidence="6 7" key="1">
    <citation type="submission" date="2017-06" db="EMBL/GenBank/DDBJ databases">
        <title>Comparative genomic analysis of Ambrosia Fusariam Clade fungi.</title>
        <authorList>
            <person name="Stajich J.E."/>
            <person name="Carrillo J."/>
            <person name="Kijimoto T."/>
            <person name="Eskalen A."/>
            <person name="O'Donnell K."/>
            <person name="Kasson M."/>
        </authorList>
    </citation>
    <scope>NUCLEOTIDE SEQUENCE [LARGE SCALE GENOMIC DNA]</scope>
    <source>
        <strain evidence="6 7">NRRL62584</strain>
    </source>
</reference>
<dbReference type="InterPro" id="IPR016163">
    <property type="entry name" value="Ald_DH_C"/>
</dbReference>